<protein>
    <submittedName>
        <fullName evidence="2">Uncharacterized protein</fullName>
    </submittedName>
</protein>
<name>A0ABD0WGJ0_UMBPY</name>
<feature type="region of interest" description="Disordered" evidence="1">
    <location>
        <begin position="22"/>
        <end position="54"/>
    </location>
</feature>
<organism evidence="2 3">
    <name type="scientific">Umbra pygmaea</name>
    <name type="common">Eastern mudminnow</name>
    <dbReference type="NCBI Taxonomy" id="75934"/>
    <lineage>
        <taxon>Eukaryota</taxon>
        <taxon>Metazoa</taxon>
        <taxon>Chordata</taxon>
        <taxon>Craniata</taxon>
        <taxon>Vertebrata</taxon>
        <taxon>Euteleostomi</taxon>
        <taxon>Actinopterygii</taxon>
        <taxon>Neopterygii</taxon>
        <taxon>Teleostei</taxon>
        <taxon>Protacanthopterygii</taxon>
        <taxon>Esociformes</taxon>
        <taxon>Umbridae</taxon>
        <taxon>Umbra</taxon>
    </lineage>
</organism>
<evidence type="ECO:0000256" key="1">
    <source>
        <dbReference type="SAM" id="MobiDB-lite"/>
    </source>
</evidence>
<dbReference type="AlphaFoldDB" id="A0ABD0WGJ0"/>
<reference evidence="2 3" key="1">
    <citation type="submission" date="2024-06" db="EMBL/GenBank/DDBJ databases">
        <authorList>
            <person name="Pan Q."/>
            <person name="Wen M."/>
            <person name="Jouanno E."/>
            <person name="Zahm M."/>
            <person name="Klopp C."/>
            <person name="Cabau C."/>
            <person name="Louis A."/>
            <person name="Berthelot C."/>
            <person name="Parey E."/>
            <person name="Roest Crollius H."/>
            <person name="Montfort J."/>
            <person name="Robinson-Rechavi M."/>
            <person name="Bouchez O."/>
            <person name="Lampietro C."/>
            <person name="Lopez Roques C."/>
            <person name="Donnadieu C."/>
            <person name="Postlethwait J."/>
            <person name="Bobe J."/>
            <person name="Verreycken H."/>
            <person name="Guiguen Y."/>
        </authorList>
    </citation>
    <scope>NUCLEOTIDE SEQUENCE [LARGE SCALE GENOMIC DNA]</scope>
    <source>
        <strain evidence="2">Up_M1</strain>
        <tissue evidence="2">Testis</tissue>
    </source>
</reference>
<gene>
    <name evidence="2" type="ORF">UPYG_G00305290</name>
</gene>
<dbReference type="Proteomes" id="UP001557470">
    <property type="component" value="Unassembled WGS sequence"/>
</dbReference>
<sequence length="74" mass="8864">MRVEVVKRDVRRIMVEKSKAFRNLSMTRTRGHKTMTKKENHSTRCRRKATKTTKDLKHWSQGSSCCYHLATERR</sequence>
<accession>A0ABD0WGJ0</accession>
<evidence type="ECO:0000313" key="3">
    <source>
        <dbReference type="Proteomes" id="UP001557470"/>
    </source>
</evidence>
<evidence type="ECO:0000313" key="2">
    <source>
        <dbReference type="EMBL" id="KAL0963357.1"/>
    </source>
</evidence>
<keyword evidence="3" id="KW-1185">Reference proteome</keyword>
<comment type="caution">
    <text evidence="2">The sequence shown here is derived from an EMBL/GenBank/DDBJ whole genome shotgun (WGS) entry which is preliminary data.</text>
</comment>
<dbReference type="EMBL" id="JAGEUA010000010">
    <property type="protein sequence ID" value="KAL0963357.1"/>
    <property type="molecule type" value="Genomic_DNA"/>
</dbReference>
<proteinExistence type="predicted"/>